<dbReference type="Gene3D" id="3.40.190.10">
    <property type="entry name" value="Periplasmic binding protein-like II"/>
    <property type="match status" value="2"/>
</dbReference>
<accession>A0ABT2YGL1</accession>
<evidence type="ECO:0000313" key="4">
    <source>
        <dbReference type="EMBL" id="MCV2369182.1"/>
    </source>
</evidence>
<reference evidence="4 5" key="1">
    <citation type="submission" date="2021-11" db="EMBL/GenBank/DDBJ databases">
        <authorList>
            <person name="Liang Q."/>
            <person name="Mou H."/>
            <person name="Liu Z."/>
        </authorList>
    </citation>
    <scope>NUCLEOTIDE SEQUENCE [LARGE SCALE GENOMIC DNA]</scope>
    <source>
        <strain evidence="4 5">CHU3</strain>
    </source>
</reference>
<dbReference type="SMART" id="SM00062">
    <property type="entry name" value="PBPb"/>
    <property type="match status" value="1"/>
</dbReference>
<dbReference type="Proteomes" id="UP001209701">
    <property type="component" value="Unassembled WGS sequence"/>
</dbReference>
<dbReference type="RefSeq" id="WP_263571778.1">
    <property type="nucleotide sequence ID" value="NZ_JAJIRN010000006.1"/>
</dbReference>
<evidence type="ECO:0000256" key="2">
    <source>
        <dbReference type="SAM" id="SignalP"/>
    </source>
</evidence>
<evidence type="ECO:0000256" key="1">
    <source>
        <dbReference type="ARBA" id="ARBA00022729"/>
    </source>
</evidence>
<feature type="chain" id="PRO_5046900917" evidence="2">
    <location>
        <begin position="21"/>
        <end position="368"/>
    </location>
</feature>
<proteinExistence type="predicted"/>
<dbReference type="PANTHER" id="PTHR35936:SF6">
    <property type="entry name" value="AMINO ACID ABC TRANSPORTER SUBSTRATE-BINDING PAAT FAMILY PROTEIN"/>
    <property type="match status" value="1"/>
</dbReference>
<keyword evidence="1 2" id="KW-0732">Signal</keyword>
<protein>
    <submittedName>
        <fullName evidence="4">Transporter substrate-binding domain-containing protein</fullName>
    </submittedName>
</protein>
<evidence type="ECO:0000259" key="3">
    <source>
        <dbReference type="SMART" id="SM00062"/>
    </source>
</evidence>
<comment type="caution">
    <text evidence="4">The sequence shown here is derived from an EMBL/GenBank/DDBJ whole genome shotgun (WGS) entry which is preliminary data.</text>
</comment>
<sequence>MLTSVALLTLGMPLRSQAQAQAPAQERPALRVAVSRSLAPPFAVWRDNQAVGGIDVEIAQAVATQLKTNVEFIALPRLRVETALSNGEADMACNLSPLNLPKEEALAQSAELFELQEMLSGHPGAPGVDKAEQIAPGTVVGTLQGQAYGTLEPLFAQGRLKRDDALDEERLLIKLAKDRHPYGIGNREVLGWFVAQGGEDKLASWRLPLGVRPYRCTFSPRGRFDARQLNAALEQLQANGRIAQISAAHSRATVAVVVSVQSGVRDVNRSALVDLFMGRSSLLGAHLPAEPVMSIGPERQQFLGAVLQREAAQFRAAWAVQQFGGRRRAPLELGNAEAMKSHLQAHAQAVGFLPLALVDSSLRIIYLP</sequence>
<dbReference type="SUPFAM" id="SSF53850">
    <property type="entry name" value="Periplasmic binding protein-like II"/>
    <property type="match status" value="1"/>
</dbReference>
<gene>
    <name evidence="4" type="ORF">LNV07_13940</name>
</gene>
<organism evidence="4 5">
    <name type="scientific">Roseateles oligotrophus</name>
    <dbReference type="NCBI Taxonomy" id="1769250"/>
    <lineage>
        <taxon>Bacteria</taxon>
        <taxon>Pseudomonadati</taxon>
        <taxon>Pseudomonadota</taxon>
        <taxon>Betaproteobacteria</taxon>
        <taxon>Burkholderiales</taxon>
        <taxon>Sphaerotilaceae</taxon>
        <taxon>Roseateles</taxon>
    </lineage>
</organism>
<evidence type="ECO:0000313" key="5">
    <source>
        <dbReference type="Proteomes" id="UP001209701"/>
    </source>
</evidence>
<dbReference type="EMBL" id="JAJIRN010000006">
    <property type="protein sequence ID" value="MCV2369182.1"/>
    <property type="molecule type" value="Genomic_DNA"/>
</dbReference>
<dbReference type="PANTHER" id="PTHR35936">
    <property type="entry name" value="MEMBRANE-BOUND LYTIC MUREIN TRANSGLYCOSYLASE F"/>
    <property type="match status" value="1"/>
</dbReference>
<dbReference type="InterPro" id="IPR001638">
    <property type="entry name" value="Solute-binding_3/MltF_N"/>
</dbReference>
<feature type="domain" description="Solute-binding protein family 3/N-terminal" evidence="3">
    <location>
        <begin position="29"/>
        <end position="253"/>
    </location>
</feature>
<keyword evidence="5" id="KW-1185">Reference proteome</keyword>
<name>A0ABT2YGL1_9BURK</name>
<dbReference type="Pfam" id="PF00497">
    <property type="entry name" value="SBP_bac_3"/>
    <property type="match status" value="1"/>
</dbReference>
<feature type="signal peptide" evidence="2">
    <location>
        <begin position="1"/>
        <end position="20"/>
    </location>
</feature>